<evidence type="ECO:0000313" key="3">
    <source>
        <dbReference type="EMBL" id="QKH22929.1"/>
    </source>
</evidence>
<reference evidence="2" key="2">
    <citation type="submission" date="2019-07" db="EMBL/GenBank/DDBJ databases">
        <title>Phylogenomic Reclassification of ATCC Bacillus Strains and Various Taxa within the Genus Bacillus.</title>
        <authorList>
            <person name="Riojas M.A."/>
            <person name="Frank A.M."/>
            <person name="Fenn S.L."/>
            <person name="King S.P."/>
            <person name="Brower S.M."/>
            <person name="Hazbon M.H."/>
        </authorList>
    </citation>
    <scope>NUCLEOTIDE SEQUENCE</scope>
    <source>
        <strain evidence="2">ATCC 35646</strain>
    </source>
</reference>
<organism evidence="3 5">
    <name type="scientific">Bacillus thuringiensis</name>
    <dbReference type="NCBI Taxonomy" id="1428"/>
    <lineage>
        <taxon>Bacteria</taxon>
        <taxon>Bacillati</taxon>
        <taxon>Bacillota</taxon>
        <taxon>Bacilli</taxon>
        <taxon>Bacillales</taxon>
        <taxon>Bacillaceae</taxon>
        <taxon>Bacillus</taxon>
        <taxon>Bacillus cereus group</taxon>
    </lineage>
</organism>
<dbReference type="Proteomes" id="UP000501107">
    <property type="component" value="Plasmid unnamed3"/>
</dbReference>
<keyword evidence="3" id="KW-0614">Plasmid</keyword>
<dbReference type="EMBL" id="CP009334">
    <property type="protein sequence ID" value="AJG73790.1"/>
    <property type="molecule type" value="Genomic_DNA"/>
</dbReference>
<geneLocation type="plasmid" evidence="1 4">
    <name>2</name>
</geneLocation>
<reference evidence="3 5" key="3">
    <citation type="submission" date="2020-05" db="EMBL/GenBank/DDBJ databases">
        <title>FDA dAtabase for Regulatory Grade micrObial Sequences (FDA-ARGOS): Supporting development and validation of Infectious Disease Dx tests.</title>
        <authorList>
            <person name="Nelson B."/>
            <person name="Plummer A."/>
            <person name="Tallon L."/>
            <person name="Sadzewicz L."/>
            <person name="Zhao X."/>
            <person name="Vavikolanu K."/>
            <person name="Mehta A."/>
            <person name="Aluvathingal J."/>
            <person name="Nadendla S."/>
            <person name="Myers T."/>
            <person name="Yan Y."/>
            <person name="Sichtig H."/>
        </authorList>
    </citation>
    <scope>NUCLEOTIDE SEQUENCE [LARGE SCALE GENOMIC DNA]</scope>
    <source>
        <strain evidence="3 5">FDAARGOS_795</strain>
        <plasmid evidence="3 5">unnamed3</plasmid>
    </source>
</reference>
<dbReference type="EMBL" id="VKQN01000001">
    <property type="protein sequence ID" value="MDR4174633.1"/>
    <property type="molecule type" value="Genomic_DNA"/>
</dbReference>
<gene>
    <name evidence="1" type="ORF">BF38_6065</name>
    <name evidence="2" type="ORF">FO599_00625</name>
    <name evidence="3" type="ORF">FOC89_02820</name>
</gene>
<proteinExistence type="predicted"/>
<dbReference type="EMBL" id="CP053979">
    <property type="protein sequence ID" value="QKH22929.1"/>
    <property type="molecule type" value="Genomic_DNA"/>
</dbReference>
<protein>
    <submittedName>
        <fullName evidence="3">Uncharacterized protein</fullName>
    </submittedName>
</protein>
<dbReference type="RefSeq" id="WP_000891734.1">
    <property type="nucleotide sequence ID" value="NZ_CP009334.1"/>
</dbReference>
<dbReference type="Proteomes" id="UP000031876">
    <property type="component" value="Plasmid 2"/>
</dbReference>
<geneLocation type="plasmid" evidence="3 5">
    <name>unnamed3</name>
</geneLocation>
<sequence length="144" mass="16478">MLELQVVSEKNTEDRSIKQIRVLHNDTLIFLCSTLPTIKLLLSDLGVEHPNESILSFTEDYVISNMKIKSDKEFIAVPYTEHEENTMQIDVRLVGSVVDEKVIKLYVGKQDDKVYLYYPREVVEDCKGLGSLSDKVTLEELSLI</sequence>
<accession>A0A0B5NBL5</accession>
<evidence type="ECO:0000313" key="4">
    <source>
        <dbReference type="Proteomes" id="UP000031876"/>
    </source>
</evidence>
<evidence type="ECO:0000313" key="2">
    <source>
        <dbReference type="EMBL" id="MDR4174633.1"/>
    </source>
</evidence>
<dbReference type="KEGG" id="btw:BF38_6065"/>
<evidence type="ECO:0000313" key="1">
    <source>
        <dbReference type="EMBL" id="AJG73790.1"/>
    </source>
</evidence>
<evidence type="ECO:0000313" key="5">
    <source>
        <dbReference type="Proteomes" id="UP000501107"/>
    </source>
</evidence>
<dbReference type="AlphaFoldDB" id="A0A0B5NBL5"/>
<name>A0A0B5NBL5_BACTU</name>
<dbReference type="Proteomes" id="UP001181533">
    <property type="component" value="Unassembled WGS sequence"/>
</dbReference>
<reference evidence="1 4" key="1">
    <citation type="journal article" date="2015" name="Genome Announc.">
        <title>Complete genome sequences for 35 biothreat assay-relevant bacillus species.</title>
        <authorList>
            <person name="Johnson S.L."/>
            <person name="Daligault H.E."/>
            <person name="Davenport K.W."/>
            <person name="Jaissle J."/>
            <person name="Frey K.G."/>
            <person name="Ladner J.T."/>
            <person name="Broomall S.M."/>
            <person name="Bishop-Lilly K.A."/>
            <person name="Bruce D.C."/>
            <person name="Gibbons H.S."/>
            <person name="Coyne S.R."/>
            <person name="Lo C.C."/>
            <person name="Meincke L."/>
            <person name="Munk A.C."/>
            <person name="Koroleva G.I."/>
            <person name="Rosenzweig C.N."/>
            <person name="Palacios G.F."/>
            <person name="Redden C.L."/>
            <person name="Minogue T.D."/>
            <person name="Chain P.S."/>
        </authorList>
    </citation>
    <scope>NUCLEOTIDE SEQUENCE [LARGE SCALE GENOMIC DNA]</scope>
    <source>
        <strain evidence="1 4">HD1011</strain>
        <plasmid evidence="1 4">2</plasmid>
    </source>
</reference>